<dbReference type="OrthoDB" id="665435at2"/>
<sequence length="220" mass="24170">MGKIRTGVLGGFSGKVGTVIGARWRTLDVMKSLPKKTSKPPVRSQIDQRNKFGLITRFLGAVSEVVSKGYQSGNKLSGPMNEAVKFNLMEAISGVSPLFTINYAKLKLTLGKLDSPQDLLAVPVSGRKVAISWAYDPLDFNTEDERLERSTDRATIIIYDETKDYFLIPSTVVRTAGKLEGRMLSKTIVGNTLHCWFYFSSLDGKKVSTSVYLGPIKAIA</sequence>
<dbReference type="AlphaFoldDB" id="A0A127VBP5"/>
<dbReference type="Proteomes" id="UP000071561">
    <property type="component" value="Chromosome"/>
</dbReference>
<dbReference type="EMBL" id="CP014504">
    <property type="protein sequence ID" value="AMP98715.1"/>
    <property type="molecule type" value="Genomic_DNA"/>
</dbReference>
<reference evidence="1 2" key="1">
    <citation type="submission" date="2016-03" db="EMBL/GenBank/DDBJ databases">
        <title>Complete genome sequence of Pedobacter cryoconitis PAMC 27485.</title>
        <authorList>
            <person name="Lee J."/>
            <person name="Kim O.-S."/>
        </authorList>
    </citation>
    <scope>NUCLEOTIDE SEQUENCE [LARGE SCALE GENOMIC DNA]</scope>
    <source>
        <strain evidence="1 2">PAMC 27485</strain>
    </source>
</reference>
<name>A0A127VBP5_9SPHI</name>
<evidence type="ECO:0000313" key="1">
    <source>
        <dbReference type="EMBL" id="AMP98715.1"/>
    </source>
</evidence>
<keyword evidence="2" id="KW-1185">Reference proteome</keyword>
<accession>A0A127VBP5</accession>
<evidence type="ECO:0000313" key="2">
    <source>
        <dbReference type="Proteomes" id="UP000071561"/>
    </source>
</evidence>
<organism evidence="1 2">
    <name type="scientific">Pedobacter cryoconitis</name>
    <dbReference type="NCBI Taxonomy" id="188932"/>
    <lineage>
        <taxon>Bacteria</taxon>
        <taxon>Pseudomonadati</taxon>
        <taxon>Bacteroidota</taxon>
        <taxon>Sphingobacteriia</taxon>
        <taxon>Sphingobacteriales</taxon>
        <taxon>Sphingobacteriaceae</taxon>
        <taxon>Pedobacter</taxon>
    </lineage>
</organism>
<gene>
    <name evidence="1" type="ORF">AY601_1806</name>
</gene>
<protein>
    <submittedName>
        <fullName evidence="1">Uncharacterized protein</fullName>
    </submittedName>
</protein>
<dbReference type="RefSeq" id="WP_068399465.1">
    <property type="nucleotide sequence ID" value="NZ_CP014504.1"/>
</dbReference>
<dbReference type="KEGG" id="pcm:AY601_1806"/>
<dbReference type="PATRIC" id="fig|188932.3.peg.1884"/>
<dbReference type="InterPro" id="IPR046233">
    <property type="entry name" value="DUF6266"/>
</dbReference>
<proteinExistence type="predicted"/>
<dbReference type="Pfam" id="PF19781">
    <property type="entry name" value="DUF6266"/>
    <property type="match status" value="1"/>
</dbReference>